<dbReference type="GO" id="GO:0016987">
    <property type="term" value="F:sigma factor activity"/>
    <property type="evidence" value="ECO:0007669"/>
    <property type="project" value="UniProtKB-KW"/>
</dbReference>
<protein>
    <submittedName>
        <fullName evidence="7">RNA polymerase sigma-70 factor, ECF subfamily</fullName>
    </submittedName>
</protein>
<proteinExistence type="inferred from homology"/>
<keyword evidence="8" id="KW-1185">Reference proteome</keyword>
<dbReference type="InterPro" id="IPR007627">
    <property type="entry name" value="RNA_pol_sigma70_r2"/>
</dbReference>
<dbReference type="InterPro" id="IPR013325">
    <property type="entry name" value="RNA_pol_sigma_r2"/>
</dbReference>
<sequence>MADYSTYSDFELISLLKDSDSDQEAYAEIYRRYVRLLVRFAESKLYSLEDARDIVQDLFTNFWSDRLDLHIQDNLKSYLFGIAKYQIINKIRKNVVRESYAGKLRALSPAYHSLEEELNARELSTNVRSKLDQLPQKTKYIYQRSRDEHKTIKEIAEELNLSDQTVKNQISIALNHLRKSLSSFFFYLF</sequence>
<name>A0A1G9RH85_9SPHI</name>
<dbReference type="InterPro" id="IPR014284">
    <property type="entry name" value="RNA_pol_sigma-70_dom"/>
</dbReference>
<dbReference type="NCBIfam" id="TIGR02937">
    <property type="entry name" value="sigma70-ECF"/>
    <property type="match status" value="1"/>
</dbReference>
<feature type="domain" description="RNA polymerase sigma factor 70 region 4 type 2" evidence="6">
    <location>
        <begin position="127"/>
        <end position="177"/>
    </location>
</feature>
<dbReference type="PANTHER" id="PTHR43133:SF46">
    <property type="entry name" value="RNA POLYMERASE SIGMA-70 FACTOR ECF SUBFAMILY"/>
    <property type="match status" value="1"/>
</dbReference>
<evidence type="ECO:0000256" key="2">
    <source>
        <dbReference type="ARBA" id="ARBA00023015"/>
    </source>
</evidence>
<keyword evidence="2" id="KW-0805">Transcription regulation</keyword>
<keyword evidence="3" id="KW-0731">Sigma factor</keyword>
<dbReference type="EMBL" id="FNGY01000003">
    <property type="protein sequence ID" value="SDM22682.1"/>
    <property type="molecule type" value="Genomic_DNA"/>
</dbReference>
<feature type="domain" description="RNA polymerase sigma-70 region 2" evidence="5">
    <location>
        <begin position="29"/>
        <end position="94"/>
    </location>
</feature>
<dbReference type="InterPro" id="IPR036388">
    <property type="entry name" value="WH-like_DNA-bd_sf"/>
</dbReference>
<dbReference type="GO" id="GO:0006352">
    <property type="term" value="P:DNA-templated transcription initiation"/>
    <property type="evidence" value="ECO:0007669"/>
    <property type="project" value="InterPro"/>
</dbReference>
<dbReference type="PANTHER" id="PTHR43133">
    <property type="entry name" value="RNA POLYMERASE ECF-TYPE SIGMA FACTO"/>
    <property type="match status" value="1"/>
</dbReference>
<evidence type="ECO:0000256" key="1">
    <source>
        <dbReference type="ARBA" id="ARBA00010641"/>
    </source>
</evidence>
<dbReference type="InterPro" id="IPR013249">
    <property type="entry name" value="RNA_pol_sigma70_r4_t2"/>
</dbReference>
<dbReference type="NCBIfam" id="TIGR02985">
    <property type="entry name" value="Sig70_bacteroi1"/>
    <property type="match status" value="1"/>
</dbReference>
<dbReference type="Gene3D" id="1.10.1740.10">
    <property type="match status" value="1"/>
</dbReference>
<dbReference type="SUPFAM" id="SSF88946">
    <property type="entry name" value="Sigma2 domain of RNA polymerase sigma factors"/>
    <property type="match status" value="1"/>
</dbReference>
<evidence type="ECO:0000313" key="8">
    <source>
        <dbReference type="Proteomes" id="UP000183200"/>
    </source>
</evidence>
<evidence type="ECO:0000256" key="3">
    <source>
        <dbReference type="ARBA" id="ARBA00023082"/>
    </source>
</evidence>
<dbReference type="OrthoDB" id="1342792at2"/>
<dbReference type="Pfam" id="PF08281">
    <property type="entry name" value="Sigma70_r4_2"/>
    <property type="match status" value="1"/>
</dbReference>
<dbReference type="Gene3D" id="1.10.10.10">
    <property type="entry name" value="Winged helix-like DNA-binding domain superfamily/Winged helix DNA-binding domain"/>
    <property type="match status" value="1"/>
</dbReference>
<evidence type="ECO:0000259" key="6">
    <source>
        <dbReference type="Pfam" id="PF08281"/>
    </source>
</evidence>
<dbReference type="InterPro" id="IPR014327">
    <property type="entry name" value="RNA_pol_sigma70_bacteroid"/>
</dbReference>
<comment type="similarity">
    <text evidence="1">Belongs to the sigma-70 factor family. ECF subfamily.</text>
</comment>
<keyword evidence="4" id="KW-0804">Transcription</keyword>
<evidence type="ECO:0000313" key="7">
    <source>
        <dbReference type="EMBL" id="SDM22682.1"/>
    </source>
</evidence>
<dbReference type="InterPro" id="IPR039425">
    <property type="entry name" value="RNA_pol_sigma-70-like"/>
</dbReference>
<reference evidence="8" key="1">
    <citation type="submission" date="2016-10" db="EMBL/GenBank/DDBJ databases">
        <authorList>
            <person name="Varghese N."/>
            <person name="Submissions S."/>
        </authorList>
    </citation>
    <scope>NUCLEOTIDE SEQUENCE [LARGE SCALE GENOMIC DNA]</scope>
    <source>
        <strain evidence="8">DSM 19110</strain>
    </source>
</reference>
<dbReference type="Proteomes" id="UP000183200">
    <property type="component" value="Unassembled WGS sequence"/>
</dbReference>
<accession>A0A1G9RH85</accession>
<dbReference type="GO" id="GO:0003677">
    <property type="term" value="F:DNA binding"/>
    <property type="evidence" value="ECO:0007669"/>
    <property type="project" value="InterPro"/>
</dbReference>
<dbReference type="SUPFAM" id="SSF88659">
    <property type="entry name" value="Sigma3 and sigma4 domains of RNA polymerase sigma factors"/>
    <property type="match status" value="1"/>
</dbReference>
<dbReference type="Pfam" id="PF04542">
    <property type="entry name" value="Sigma70_r2"/>
    <property type="match status" value="1"/>
</dbReference>
<dbReference type="AlphaFoldDB" id="A0A1G9RH85"/>
<dbReference type="STRING" id="430522.BFS30_15180"/>
<dbReference type="RefSeq" id="WP_074605908.1">
    <property type="nucleotide sequence ID" value="NZ_FNGY01000003.1"/>
</dbReference>
<evidence type="ECO:0000256" key="4">
    <source>
        <dbReference type="ARBA" id="ARBA00023163"/>
    </source>
</evidence>
<organism evidence="7 8">
    <name type="scientific">Pedobacter steynii</name>
    <dbReference type="NCBI Taxonomy" id="430522"/>
    <lineage>
        <taxon>Bacteria</taxon>
        <taxon>Pseudomonadati</taxon>
        <taxon>Bacteroidota</taxon>
        <taxon>Sphingobacteriia</taxon>
        <taxon>Sphingobacteriales</taxon>
        <taxon>Sphingobacteriaceae</taxon>
        <taxon>Pedobacter</taxon>
    </lineage>
</organism>
<gene>
    <name evidence="7" type="ORF">SAMN05421820_103249</name>
</gene>
<evidence type="ECO:0000259" key="5">
    <source>
        <dbReference type="Pfam" id="PF04542"/>
    </source>
</evidence>
<dbReference type="InterPro" id="IPR013324">
    <property type="entry name" value="RNA_pol_sigma_r3/r4-like"/>
</dbReference>